<dbReference type="Gene3D" id="3.60.20.10">
    <property type="entry name" value="Glutamine Phosphoribosylpyrophosphate, subunit 1, domain 1"/>
    <property type="match status" value="1"/>
</dbReference>
<evidence type="ECO:0000256" key="9">
    <source>
        <dbReference type="ARBA" id="ARBA00023002"/>
    </source>
</evidence>
<evidence type="ECO:0000256" key="4">
    <source>
        <dbReference type="ARBA" id="ARBA00022605"/>
    </source>
</evidence>
<keyword evidence="8" id="KW-0315">Glutamine amidotransferase</keyword>
<reference evidence="18" key="1">
    <citation type="submission" date="2016-11" db="UniProtKB">
        <authorList>
            <consortium name="WormBaseParasite"/>
        </authorList>
    </citation>
    <scope>IDENTIFICATION</scope>
    <source>
        <strain evidence="18">pt0022</strain>
    </source>
</reference>
<sequence>MERFLSPVRKIILSWLTTIIGVFYKYFAKKKKKIMVLLSIEQLEKVKNDGLYIPHLEKESCGVGFVVSIRGIATHRILCDGRTMLQRLAHRGACACDNDSGDGAGVMTAIPDMLYRKDLRKWLNIIISPFILISELPRLSN</sequence>
<evidence type="ECO:0000259" key="17">
    <source>
        <dbReference type="PROSITE" id="PS51278"/>
    </source>
</evidence>
<keyword evidence="7" id="KW-0479">Metal-binding</keyword>
<evidence type="ECO:0000313" key="18">
    <source>
        <dbReference type="WBParaSite" id="maker-PairedContig_3533-snap-gene-4.8-mRNA-1"/>
    </source>
</evidence>
<dbReference type="InterPro" id="IPR017932">
    <property type="entry name" value="GATase_2_dom"/>
</dbReference>
<evidence type="ECO:0000256" key="8">
    <source>
        <dbReference type="ARBA" id="ARBA00022962"/>
    </source>
</evidence>
<name>A0A1I8EPF9_WUCBA</name>
<dbReference type="PANTHER" id="PTHR11938:SF133">
    <property type="entry name" value="GLUTAMATE SYNTHASE (NADH)"/>
    <property type="match status" value="1"/>
</dbReference>
<evidence type="ECO:0000256" key="13">
    <source>
        <dbReference type="ARBA" id="ARBA00023291"/>
    </source>
</evidence>
<comment type="cofactor">
    <cofactor evidence="2">
        <name>[3Fe-4S] cluster</name>
        <dbReference type="ChEBI" id="CHEBI:21137"/>
    </cofactor>
</comment>
<keyword evidence="16" id="KW-1133">Transmembrane helix</keyword>
<evidence type="ECO:0000256" key="7">
    <source>
        <dbReference type="ARBA" id="ARBA00022723"/>
    </source>
</evidence>
<dbReference type="WBParaSite" id="maker-PairedContig_3533-snap-gene-4.8-mRNA-1">
    <property type="protein sequence ID" value="maker-PairedContig_3533-snap-gene-4.8-mRNA-1"/>
    <property type="gene ID" value="maker-PairedContig_3533-snap-gene-4.8"/>
</dbReference>
<protein>
    <recommendedName>
        <fullName evidence="15">glutamate synthase (ferredoxin)</fullName>
        <ecNumber evidence="15">1.4.7.1</ecNumber>
    </recommendedName>
</protein>
<comment type="similarity">
    <text evidence="3">Belongs to the glutamate synthase family.</text>
</comment>
<evidence type="ECO:0000256" key="3">
    <source>
        <dbReference type="ARBA" id="ARBA00009716"/>
    </source>
</evidence>
<evidence type="ECO:0000256" key="6">
    <source>
        <dbReference type="ARBA" id="ARBA00022643"/>
    </source>
</evidence>
<evidence type="ECO:0000256" key="15">
    <source>
        <dbReference type="ARBA" id="ARBA00039085"/>
    </source>
</evidence>
<evidence type="ECO:0000256" key="1">
    <source>
        <dbReference type="ARBA" id="ARBA00001917"/>
    </source>
</evidence>
<keyword evidence="6" id="KW-0288">FMN</keyword>
<dbReference type="GO" id="GO:0019676">
    <property type="term" value="P:ammonia assimilation cycle"/>
    <property type="evidence" value="ECO:0007669"/>
    <property type="project" value="TreeGrafter"/>
</dbReference>
<evidence type="ECO:0000256" key="11">
    <source>
        <dbReference type="ARBA" id="ARBA00023014"/>
    </source>
</evidence>
<dbReference type="PANTHER" id="PTHR11938">
    <property type="entry name" value="FAD NADPH DEHYDROGENASE/OXIDOREDUCTASE"/>
    <property type="match status" value="1"/>
</dbReference>
<feature type="domain" description="Glutamine amidotransferase type-2" evidence="17">
    <location>
        <begin position="61"/>
        <end position="141"/>
    </location>
</feature>
<accession>A0A1I8EPF9</accession>
<evidence type="ECO:0000256" key="14">
    <source>
        <dbReference type="ARBA" id="ARBA00037928"/>
    </source>
</evidence>
<dbReference type="AlphaFoldDB" id="A0A1I8EPF9"/>
<dbReference type="STRING" id="6293.A0A1I8EPF9"/>
<dbReference type="GO" id="GO:0016041">
    <property type="term" value="F:glutamate synthase (ferredoxin) activity"/>
    <property type="evidence" value="ECO:0007669"/>
    <property type="project" value="UniProtKB-EC"/>
</dbReference>
<evidence type="ECO:0000256" key="5">
    <source>
        <dbReference type="ARBA" id="ARBA00022630"/>
    </source>
</evidence>
<keyword evidence="5" id="KW-0285">Flavoprotein</keyword>
<dbReference type="SUPFAM" id="SSF56235">
    <property type="entry name" value="N-terminal nucleophile aminohydrolases (Ntn hydrolases)"/>
    <property type="match status" value="1"/>
</dbReference>
<keyword evidence="10" id="KW-0408">Iron</keyword>
<evidence type="ECO:0000256" key="12">
    <source>
        <dbReference type="ARBA" id="ARBA00023164"/>
    </source>
</evidence>
<dbReference type="GO" id="GO:0046872">
    <property type="term" value="F:metal ion binding"/>
    <property type="evidence" value="ECO:0007669"/>
    <property type="project" value="UniProtKB-KW"/>
</dbReference>
<dbReference type="GO" id="GO:0051538">
    <property type="term" value="F:3 iron, 4 sulfur cluster binding"/>
    <property type="evidence" value="ECO:0007669"/>
    <property type="project" value="UniProtKB-KW"/>
</dbReference>
<dbReference type="PROSITE" id="PS51278">
    <property type="entry name" value="GATASE_TYPE_2"/>
    <property type="match status" value="1"/>
</dbReference>
<dbReference type="GO" id="GO:0016040">
    <property type="term" value="F:glutamate synthase (NADH) activity"/>
    <property type="evidence" value="ECO:0007669"/>
    <property type="project" value="TreeGrafter"/>
</dbReference>
<dbReference type="Pfam" id="PF00310">
    <property type="entry name" value="GATase_2"/>
    <property type="match status" value="1"/>
</dbReference>
<evidence type="ECO:0000256" key="2">
    <source>
        <dbReference type="ARBA" id="ARBA00001927"/>
    </source>
</evidence>
<keyword evidence="16" id="KW-0812">Transmembrane</keyword>
<feature type="transmembrane region" description="Helical" evidence="16">
    <location>
        <begin position="12"/>
        <end position="28"/>
    </location>
</feature>
<comment type="cofactor">
    <cofactor evidence="1">
        <name>FMN</name>
        <dbReference type="ChEBI" id="CHEBI:58210"/>
    </cofactor>
</comment>
<dbReference type="EC" id="1.4.7.1" evidence="15"/>
<keyword evidence="9" id="KW-0560">Oxidoreductase</keyword>
<keyword evidence="4" id="KW-0028">Amino-acid biosynthesis</keyword>
<keyword evidence="13" id="KW-0003">3Fe-4S</keyword>
<dbReference type="InterPro" id="IPR029055">
    <property type="entry name" value="Ntn_hydrolases_N"/>
</dbReference>
<evidence type="ECO:0000256" key="10">
    <source>
        <dbReference type="ARBA" id="ARBA00023004"/>
    </source>
</evidence>
<keyword evidence="11" id="KW-0411">Iron-sulfur</keyword>
<comment type="pathway">
    <text evidence="14">Amino-acid biosynthesis; L-glutamate biosynthesis via GLT pathway; L-glutamate from 2-oxoglutarate and L-glutamine (ferredoxin route): step 1/1.</text>
</comment>
<organism evidence="18">
    <name type="scientific">Wuchereria bancrofti</name>
    <dbReference type="NCBI Taxonomy" id="6293"/>
    <lineage>
        <taxon>Eukaryota</taxon>
        <taxon>Metazoa</taxon>
        <taxon>Ecdysozoa</taxon>
        <taxon>Nematoda</taxon>
        <taxon>Chromadorea</taxon>
        <taxon>Rhabditida</taxon>
        <taxon>Spirurina</taxon>
        <taxon>Spiruromorpha</taxon>
        <taxon>Filarioidea</taxon>
        <taxon>Onchocercidae</taxon>
        <taxon>Wuchereria</taxon>
    </lineage>
</organism>
<dbReference type="InterPro" id="IPR050711">
    <property type="entry name" value="ET-N_metabolism_enzyme"/>
</dbReference>
<keyword evidence="12" id="KW-0314">Glutamate biosynthesis</keyword>
<dbReference type="GO" id="GO:0006537">
    <property type="term" value="P:glutamate biosynthetic process"/>
    <property type="evidence" value="ECO:0007669"/>
    <property type="project" value="UniProtKB-KW"/>
</dbReference>
<evidence type="ECO:0000256" key="16">
    <source>
        <dbReference type="SAM" id="Phobius"/>
    </source>
</evidence>
<keyword evidence="16" id="KW-0472">Membrane</keyword>
<proteinExistence type="inferred from homology"/>